<evidence type="ECO:0000313" key="2">
    <source>
        <dbReference type="EMBL" id="MBF4766860.1"/>
    </source>
</evidence>
<comment type="caution">
    <text evidence="2">The sequence shown here is derived from an EMBL/GenBank/DDBJ whole genome shotgun (WGS) entry which is preliminary data.</text>
</comment>
<dbReference type="EMBL" id="JADKPO010000003">
    <property type="protein sequence ID" value="MBF4766860.1"/>
    <property type="molecule type" value="Genomic_DNA"/>
</dbReference>
<evidence type="ECO:0000259" key="1">
    <source>
        <dbReference type="SMART" id="SM00909"/>
    </source>
</evidence>
<protein>
    <submittedName>
        <fullName evidence="2">GerMN domain-containing protein</fullName>
    </submittedName>
</protein>
<evidence type="ECO:0000313" key="3">
    <source>
        <dbReference type="Proteomes" id="UP000660668"/>
    </source>
</evidence>
<reference evidence="2" key="1">
    <citation type="submission" date="2020-11" db="EMBL/GenBank/DDBJ databases">
        <title>Nocardioides cynanchi sp. nov., isolated from soil of rhizosphere of Cynanchum wilfordii.</title>
        <authorList>
            <person name="Lee J.-S."/>
            <person name="Suh M.K."/>
            <person name="Kim J.-S."/>
        </authorList>
    </citation>
    <scope>NUCLEOTIDE SEQUENCE</scope>
    <source>
        <strain evidence="2">KCTC 19276</strain>
    </source>
</reference>
<organism evidence="2 3">
    <name type="scientific">Nocardioides agariphilus</name>
    <dbReference type="NCBI Taxonomy" id="433664"/>
    <lineage>
        <taxon>Bacteria</taxon>
        <taxon>Bacillati</taxon>
        <taxon>Actinomycetota</taxon>
        <taxon>Actinomycetes</taxon>
        <taxon>Propionibacteriales</taxon>
        <taxon>Nocardioidaceae</taxon>
        <taxon>Nocardioides</taxon>
    </lineage>
</organism>
<dbReference type="RefSeq" id="WP_194695005.1">
    <property type="nucleotide sequence ID" value="NZ_JADKPO010000003.1"/>
</dbReference>
<keyword evidence="3" id="KW-1185">Reference proteome</keyword>
<feature type="domain" description="GerMN" evidence="1">
    <location>
        <begin position="97"/>
        <end position="185"/>
    </location>
</feature>
<name>A0A930YNN7_9ACTN</name>
<dbReference type="PROSITE" id="PS51257">
    <property type="entry name" value="PROKAR_LIPOPROTEIN"/>
    <property type="match status" value="1"/>
</dbReference>
<dbReference type="InterPro" id="IPR019606">
    <property type="entry name" value="GerMN"/>
</dbReference>
<sequence>MKTSCAGRARGRRRLVVGGFVAALLLTGCGLPGGGAVRRVDEDTVPYRLLESDATPPTASGDVDALGRAPVVYWLDGDRLVPEATTGSCSQRPEVLVEELVVALAGGPSDEARASGRSSAIPSGTRLAVVGVEGGTVSVDIDDGTAISAERLPAAIGQVALTLTSAPGIESVLVVSNGQSVQVPLPGGALTDRPVTGEDYAELLPERFRGSGRPGCPRS</sequence>
<dbReference type="Pfam" id="PF10646">
    <property type="entry name" value="Germane"/>
    <property type="match status" value="1"/>
</dbReference>
<dbReference type="SMART" id="SM00909">
    <property type="entry name" value="Germane"/>
    <property type="match status" value="1"/>
</dbReference>
<gene>
    <name evidence="2" type="ORF">ISU10_03645</name>
</gene>
<accession>A0A930YNN7</accession>
<dbReference type="Proteomes" id="UP000660668">
    <property type="component" value="Unassembled WGS sequence"/>
</dbReference>
<proteinExistence type="predicted"/>
<dbReference type="AlphaFoldDB" id="A0A930YNN7"/>